<dbReference type="Pfam" id="PF13560">
    <property type="entry name" value="HTH_31"/>
    <property type="match status" value="1"/>
</dbReference>
<accession>A0A1H6CM39</accession>
<dbReference type="PROSITE" id="PS50943">
    <property type="entry name" value="HTH_CROC1"/>
    <property type="match status" value="1"/>
</dbReference>
<dbReference type="PANTHER" id="PTHR35010">
    <property type="entry name" value="BLL4672 PROTEIN-RELATED"/>
    <property type="match status" value="1"/>
</dbReference>
<dbReference type="Gene3D" id="3.30.450.180">
    <property type="match status" value="1"/>
</dbReference>
<organism evidence="2 3">
    <name type="scientific">Actinacidiphila yanglinensis</name>
    <dbReference type="NCBI Taxonomy" id="310779"/>
    <lineage>
        <taxon>Bacteria</taxon>
        <taxon>Bacillati</taxon>
        <taxon>Actinomycetota</taxon>
        <taxon>Actinomycetes</taxon>
        <taxon>Kitasatosporales</taxon>
        <taxon>Streptomycetaceae</taxon>
        <taxon>Actinacidiphila</taxon>
    </lineage>
</organism>
<dbReference type="RefSeq" id="WP_103887680.1">
    <property type="nucleotide sequence ID" value="NZ_FNVU01000009.1"/>
</dbReference>
<sequence>MDRPELADFLRRCRLRLTPADVGLAAGARRRTPGLRREEVARLAGMSVDYYARLEQARGARPSRQMLAALARALRLTPGERDHLVHLAGGRPPREPADEEYVRPGLLLILDRLHDTPAMVVNDIGDVLAQNAMSAALFGDVSDRPPGRRNLVRRVFTDPGARAAVPAEDYEPLARSHVAQLRAVVAARPKDVRPAALAAELRSASPLFARMWAEHEVAVRRTDVKRLLHPVVGELVLDCEEMLSPDGEQRLVVLTARPGSGSCERLRLLQVVGLQDLSVG</sequence>
<dbReference type="InterPro" id="IPR001387">
    <property type="entry name" value="Cro/C1-type_HTH"/>
</dbReference>
<proteinExistence type="predicted"/>
<dbReference type="PANTHER" id="PTHR35010:SF2">
    <property type="entry name" value="BLL4672 PROTEIN"/>
    <property type="match status" value="1"/>
</dbReference>
<dbReference type="GO" id="GO:0003677">
    <property type="term" value="F:DNA binding"/>
    <property type="evidence" value="ECO:0007669"/>
    <property type="project" value="InterPro"/>
</dbReference>
<evidence type="ECO:0000313" key="3">
    <source>
        <dbReference type="Proteomes" id="UP000236754"/>
    </source>
</evidence>
<keyword evidence="3" id="KW-1185">Reference proteome</keyword>
<evidence type="ECO:0000259" key="1">
    <source>
        <dbReference type="PROSITE" id="PS50943"/>
    </source>
</evidence>
<name>A0A1H6CM39_9ACTN</name>
<gene>
    <name evidence="2" type="ORF">SAMN05216223_109180</name>
</gene>
<reference evidence="2 3" key="1">
    <citation type="submission" date="2016-10" db="EMBL/GenBank/DDBJ databases">
        <authorList>
            <person name="de Groot N.N."/>
        </authorList>
    </citation>
    <scope>NUCLEOTIDE SEQUENCE [LARGE SCALE GENOMIC DNA]</scope>
    <source>
        <strain evidence="2 3">CGMCC 4.2023</strain>
    </source>
</reference>
<dbReference type="InterPro" id="IPR041413">
    <property type="entry name" value="MLTR_LBD"/>
</dbReference>
<dbReference type="AlphaFoldDB" id="A0A1H6CM39"/>
<dbReference type="Proteomes" id="UP000236754">
    <property type="component" value="Unassembled WGS sequence"/>
</dbReference>
<dbReference type="SUPFAM" id="SSF47413">
    <property type="entry name" value="lambda repressor-like DNA-binding domains"/>
    <property type="match status" value="1"/>
</dbReference>
<dbReference type="CDD" id="cd00093">
    <property type="entry name" value="HTH_XRE"/>
    <property type="match status" value="1"/>
</dbReference>
<dbReference type="Gene3D" id="1.10.260.40">
    <property type="entry name" value="lambda repressor-like DNA-binding domains"/>
    <property type="match status" value="1"/>
</dbReference>
<dbReference type="InterPro" id="IPR010982">
    <property type="entry name" value="Lambda_DNA-bd_dom_sf"/>
</dbReference>
<protein>
    <submittedName>
        <fullName evidence="2">Helix-turn-helix domain-containing protein</fullName>
    </submittedName>
</protein>
<evidence type="ECO:0000313" key="2">
    <source>
        <dbReference type="EMBL" id="SEG73998.1"/>
    </source>
</evidence>
<dbReference type="SMART" id="SM00530">
    <property type="entry name" value="HTH_XRE"/>
    <property type="match status" value="1"/>
</dbReference>
<feature type="domain" description="HTH cro/C1-type" evidence="1">
    <location>
        <begin position="34"/>
        <end position="81"/>
    </location>
</feature>
<dbReference type="EMBL" id="FNVU01000009">
    <property type="protein sequence ID" value="SEG73998.1"/>
    <property type="molecule type" value="Genomic_DNA"/>
</dbReference>
<dbReference type="OrthoDB" id="3542608at2"/>
<dbReference type="Pfam" id="PF17765">
    <property type="entry name" value="MLTR_LBD"/>
    <property type="match status" value="1"/>
</dbReference>